<dbReference type="InterPro" id="IPR035892">
    <property type="entry name" value="C2_domain_sf"/>
</dbReference>
<dbReference type="EMBL" id="GL349479">
    <property type="protein sequence ID" value="KNC53149.1"/>
    <property type="molecule type" value="Genomic_DNA"/>
</dbReference>
<keyword evidence="8" id="KW-0677">Repeat</keyword>
<dbReference type="GO" id="GO:0005737">
    <property type="term" value="C:cytoplasm"/>
    <property type="evidence" value="ECO:0007669"/>
    <property type="project" value="UniProtKB-SubCell"/>
</dbReference>
<evidence type="ECO:0000259" key="13">
    <source>
        <dbReference type="PROSITE" id="PS50004"/>
    </source>
</evidence>
<keyword evidence="10" id="KW-0472">Membrane</keyword>
<name>A0A0L0DLD6_THETB</name>
<dbReference type="CDD" id="cd04048">
    <property type="entry name" value="C2A_Copine"/>
    <property type="match status" value="1"/>
</dbReference>
<evidence type="ECO:0000256" key="9">
    <source>
        <dbReference type="ARBA" id="ARBA00022837"/>
    </source>
</evidence>
<evidence type="ECO:0000256" key="8">
    <source>
        <dbReference type="ARBA" id="ARBA00022737"/>
    </source>
</evidence>
<dbReference type="PROSITE" id="PS50004">
    <property type="entry name" value="C2"/>
    <property type="match status" value="2"/>
</dbReference>
<dbReference type="OMA" id="EMAAQCV"/>
<dbReference type="GO" id="GO:0046872">
    <property type="term" value="F:metal ion binding"/>
    <property type="evidence" value="ECO:0007669"/>
    <property type="project" value="UniProtKB-KW"/>
</dbReference>
<dbReference type="FunFam" id="2.60.40.150:FF:000042">
    <property type="entry name" value="Copine 3"/>
    <property type="match status" value="1"/>
</dbReference>
<feature type="domain" description="C2" evidence="13">
    <location>
        <begin position="1"/>
        <end position="133"/>
    </location>
</feature>
<evidence type="ECO:0000256" key="11">
    <source>
        <dbReference type="ARBA" id="ARBA00023242"/>
    </source>
</evidence>
<dbReference type="InterPro" id="IPR036465">
    <property type="entry name" value="vWFA_dom_sf"/>
</dbReference>
<dbReference type="InterPro" id="IPR000008">
    <property type="entry name" value="C2_dom"/>
</dbReference>
<dbReference type="Gene3D" id="2.60.40.150">
    <property type="entry name" value="C2 domain"/>
    <property type="match status" value="2"/>
</dbReference>
<keyword evidence="9" id="KW-0106">Calcium</keyword>
<accession>A0A0L0DLD6</accession>
<evidence type="ECO:0000313" key="14">
    <source>
        <dbReference type="EMBL" id="KNC53149.1"/>
    </source>
</evidence>
<feature type="region of interest" description="Disordered" evidence="12">
    <location>
        <begin position="526"/>
        <end position="556"/>
    </location>
</feature>
<evidence type="ECO:0000256" key="6">
    <source>
        <dbReference type="ARBA" id="ARBA00022490"/>
    </source>
</evidence>
<evidence type="ECO:0000256" key="7">
    <source>
        <dbReference type="ARBA" id="ARBA00022723"/>
    </source>
</evidence>
<comment type="subcellular location">
    <subcellularLocation>
        <location evidence="2">Cell membrane</location>
    </subcellularLocation>
    <subcellularLocation>
        <location evidence="3">Cytoplasm</location>
    </subcellularLocation>
    <subcellularLocation>
        <location evidence="1">Nucleus</location>
    </subcellularLocation>
</comment>
<dbReference type="SMART" id="SM00239">
    <property type="entry name" value="C2"/>
    <property type="match status" value="2"/>
</dbReference>
<evidence type="ECO:0000256" key="12">
    <source>
        <dbReference type="SAM" id="MobiDB-lite"/>
    </source>
</evidence>
<dbReference type="eggNOG" id="KOG1327">
    <property type="taxonomic scope" value="Eukaryota"/>
</dbReference>
<dbReference type="InterPro" id="IPR010734">
    <property type="entry name" value="Copine_C"/>
</dbReference>
<evidence type="ECO:0000256" key="1">
    <source>
        <dbReference type="ARBA" id="ARBA00004123"/>
    </source>
</evidence>
<dbReference type="OrthoDB" id="5855668at2759"/>
<evidence type="ECO:0000256" key="4">
    <source>
        <dbReference type="ARBA" id="ARBA00009048"/>
    </source>
</evidence>
<dbReference type="Pfam" id="PF07002">
    <property type="entry name" value="Copine"/>
    <property type="match status" value="1"/>
</dbReference>
<dbReference type="RefSeq" id="XP_013754622.1">
    <property type="nucleotide sequence ID" value="XM_013899168.1"/>
</dbReference>
<dbReference type="PANTHER" id="PTHR10857">
    <property type="entry name" value="COPINE"/>
    <property type="match status" value="1"/>
</dbReference>
<keyword evidence="15" id="KW-1185">Reference proteome</keyword>
<evidence type="ECO:0000256" key="10">
    <source>
        <dbReference type="ARBA" id="ARBA00023136"/>
    </source>
</evidence>
<evidence type="ECO:0000256" key="3">
    <source>
        <dbReference type="ARBA" id="ARBA00004496"/>
    </source>
</evidence>
<proteinExistence type="inferred from homology"/>
<dbReference type="GO" id="GO:0005634">
    <property type="term" value="C:nucleus"/>
    <property type="evidence" value="ECO:0007669"/>
    <property type="project" value="UniProtKB-SubCell"/>
</dbReference>
<sequence>MAAFAPPAAGTAGTTDDLVTRLELRFSCSNLANLDHMSKSDPMVVLFAKRDPPGQGFAEVGRTEKIMNDLNPRFHTALNVSYFFEKVQTFRVAVLDIDEHVSSVSDYRQHDYIGDAEFKLSSVVGASGMSLELQLVNAKVPGRRNGSIRITAEEPSNSNSAVRMQIRGHNLDKMDFFGKSDPYLIISRLRAGAADDWQPIHKTEVVPKTLNPTWRAFEVPMATLCNADYERPIRIECYDYDKRGSPDFIGAFQTTLTMLCSPDQARELELINPKKQKKKKYRNSGILEVMSIEVIEKPSFIDYLAGGLEMNLIIGIDYTASNGNPANPSSLHYLSPYEPNAYEKAMTAVGAVVGPYDHDQEFPTLGFGARLPTGATSFCFPVAGTQAPVAIHGMPAVVQAYRNSLQFLALHGPTNFAPLIHAVIELAQTAITDMAKTKAALVQAANLPISVIIVGVGGADFSNMEQLDGDDVRLSANGVYAERDIVQFVPFRDFEAVDPAYLAQATLHEVPRQVLDFYAKHGIAPNPPTTAAPSSSAAAPSAGPPPPSYDAPPPTF</sequence>
<dbReference type="CDD" id="cd04047">
    <property type="entry name" value="C2B_Copine"/>
    <property type="match status" value="1"/>
</dbReference>
<dbReference type="GO" id="GO:0071277">
    <property type="term" value="P:cellular response to calcium ion"/>
    <property type="evidence" value="ECO:0007669"/>
    <property type="project" value="TreeGrafter"/>
</dbReference>
<keyword evidence="6" id="KW-0963">Cytoplasm</keyword>
<keyword evidence="11" id="KW-0539">Nucleus</keyword>
<dbReference type="Pfam" id="PF00168">
    <property type="entry name" value="C2"/>
    <property type="match status" value="2"/>
</dbReference>
<reference evidence="14 15" key="1">
    <citation type="submission" date="2010-05" db="EMBL/GenBank/DDBJ databases">
        <title>The Genome Sequence of Thecamonas trahens ATCC 50062.</title>
        <authorList>
            <consortium name="The Broad Institute Genome Sequencing Platform"/>
            <person name="Russ C."/>
            <person name="Cuomo C."/>
            <person name="Shea T."/>
            <person name="Young S.K."/>
            <person name="Zeng Q."/>
            <person name="Koehrsen M."/>
            <person name="Haas B."/>
            <person name="Borodovsky M."/>
            <person name="Guigo R."/>
            <person name="Alvarado L."/>
            <person name="Berlin A."/>
            <person name="Bochicchio J."/>
            <person name="Borenstein D."/>
            <person name="Chapman S."/>
            <person name="Chen Z."/>
            <person name="Freedman E."/>
            <person name="Gellesch M."/>
            <person name="Goldberg J."/>
            <person name="Griggs A."/>
            <person name="Gujja S."/>
            <person name="Heilman E."/>
            <person name="Heiman D."/>
            <person name="Hepburn T."/>
            <person name="Howarth C."/>
            <person name="Jen D."/>
            <person name="Larson L."/>
            <person name="Mehta T."/>
            <person name="Park D."/>
            <person name="Pearson M."/>
            <person name="Roberts A."/>
            <person name="Saif S."/>
            <person name="Shenoy N."/>
            <person name="Sisk P."/>
            <person name="Stolte C."/>
            <person name="Sykes S."/>
            <person name="Thomson T."/>
            <person name="Walk T."/>
            <person name="White J."/>
            <person name="Yandava C."/>
            <person name="Burger G."/>
            <person name="Gray M.W."/>
            <person name="Holland P.W.H."/>
            <person name="King N."/>
            <person name="Lang F.B.F."/>
            <person name="Roger A.J."/>
            <person name="Ruiz-Trillo I."/>
            <person name="Lander E."/>
            <person name="Nusbaum C."/>
        </authorList>
    </citation>
    <scope>NUCLEOTIDE SEQUENCE [LARGE SCALE GENOMIC DNA]</scope>
    <source>
        <strain evidence="14 15">ATCC 50062</strain>
    </source>
</reference>
<dbReference type="PANTHER" id="PTHR10857:SF106">
    <property type="entry name" value="C2 DOMAIN-CONTAINING PROTEIN"/>
    <property type="match status" value="1"/>
</dbReference>
<gene>
    <name evidence="14" type="ORF">AMSG_09226</name>
</gene>
<dbReference type="SUPFAM" id="SSF49562">
    <property type="entry name" value="C2 domain (Calcium/lipid-binding domain, CaLB)"/>
    <property type="match status" value="2"/>
</dbReference>
<feature type="compositionally biased region" description="Low complexity" evidence="12">
    <location>
        <begin position="531"/>
        <end position="541"/>
    </location>
</feature>
<keyword evidence="5" id="KW-1003">Cell membrane</keyword>
<dbReference type="InterPro" id="IPR045052">
    <property type="entry name" value="Copine"/>
</dbReference>
<keyword evidence="7" id="KW-0479">Metal-binding</keyword>
<evidence type="ECO:0000256" key="2">
    <source>
        <dbReference type="ARBA" id="ARBA00004236"/>
    </source>
</evidence>
<evidence type="ECO:0000313" key="15">
    <source>
        <dbReference type="Proteomes" id="UP000054408"/>
    </source>
</evidence>
<dbReference type="STRING" id="461836.A0A0L0DLD6"/>
<protein>
    <submittedName>
        <fullName evidence="14">Copine-8</fullName>
    </submittedName>
</protein>
<dbReference type="GeneID" id="25567729"/>
<comment type="similarity">
    <text evidence="4">Belongs to the copine family.</text>
</comment>
<dbReference type="InterPro" id="IPR037768">
    <property type="entry name" value="C2B_Copine"/>
</dbReference>
<feature type="compositionally biased region" description="Pro residues" evidence="12">
    <location>
        <begin position="542"/>
        <end position="556"/>
    </location>
</feature>
<evidence type="ECO:0000256" key="5">
    <source>
        <dbReference type="ARBA" id="ARBA00022475"/>
    </source>
</evidence>
<dbReference type="AlphaFoldDB" id="A0A0L0DLD6"/>
<feature type="domain" description="C2" evidence="13">
    <location>
        <begin position="144"/>
        <end position="270"/>
    </location>
</feature>
<organism evidence="14 15">
    <name type="scientific">Thecamonas trahens ATCC 50062</name>
    <dbReference type="NCBI Taxonomy" id="461836"/>
    <lineage>
        <taxon>Eukaryota</taxon>
        <taxon>Apusozoa</taxon>
        <taxon>Apusomonadida</taxon>
        <taxon>Apusomonadidae</taxon>
        <taxon>Thecamonas</taxon>
    </lineage>
</organism>
<dbReference type="GO" id="GO:0005886">
    <property type="term" value="C:plasma membrane"/>
    <property type="evidence" value="ECO:0007669"/>
    <property type="project" value="UniProtKB-SubCell"/>
</dbReference>
<dbReference type="GO" id="GO:0005544">
    <property type="term" value="F:calcium-dependent phospholipid binding"/>
    <property type="evidence" value="ECO:0007669"/>
    <property type="project" value="InterPro"/>
</dbReference>
<dbReference type="SUPFAM" id="SSF53300">
    <property type="entry name" value="vWA-like"/>
    <property type="match status" value="1"/>
</dbReference>
<dbReference type="Proteomes" id="UP000054408">
    <property type="component" value="Unassembled WGS sequence"/>
</dbReference>